<dbReference type="EMBL" id="JABSTU010004865">
    <property type="protein sequence ID" value="KAH7952645.1"/>
    <property type="molecule type" value="Genomic_DNA"/>
</dbReference>
<name>A0A9J6CXN1_RHIMP</name>
<reference evidence="1" key="1">
    <citation type="journal article" date="2020" name="Cell">
        <title>Large-Scale Comparative Analyses of Tick Genomes Elucidate Their Genetic Diversity and Vector Capacities.</title>
        <authorList>
            <consortium name="Tick Genome and Microbiome Consortium (TIGMIC)"/>
            <person name="Jia N."/>
            <person name="Wang J."/>
            <person name="Shi W."/>
            <person name="Du L."/>
            <person name="Sun Y."/>
            <person name="Zhan W."/>
            <person name="Jiang J.F."/>
            <person name="Wang Q."/>
            <person name="Zhang B."/>
            <person name="Ji P."/>
            <person name="Bell-Sakyi L."/>
            <person name="Cui X.M."/>
            <person name="Yuan T.T."/>
            <person name="Jiang B.G."/>
            <person name="Yang W.F."/>
            <person name="Lam T.T."/>
            <person name="Chang Q.C."/>
            <person name="Ding S.J."/>
            <person name="Wang X.J."/>
            <person name="Zhu J.G."/>
            <person name="Ruan X.D."/>
            <person name="Zhao L."/>
            <person name="Wei J.T."/>
            <person name="Ye R.Z."/>
            <person name="Que T.C."/>
            <person name="Du C.H."/>
            <person name="Zhou Y.H."/>
            <person name="Cheng J.X."/>
            <person name="Dai P.F."/>
            <person name="Guo W.B."/>
            <person name="Han X.H."/>
            <person name="Huang E.J."/>
            <person name="Li L.F."/>
            <person name="Wei W."/>
            <person name="Gao Y.C."/>
            <person name="Liu J.Z."/>
            <person name="Shao H.Z."/>
            <person name="Wang X."/>
            <person name="Wang C.C."/>
            <person name="Yang T.C."/>
            <person name="Huo Q.B."/>
            <person name="Li W."/>
            <person name="Chen H.Y."/>
            <person name="Chen S.E."/>
            <person name="Zhou L.G."/>
            <person name="Ni X.B."/>
            <person name="Tian J.H."/>
            <person name="Sheng Y."/>
            <person name="Liu T."/>
            <person name="Pan Y.S."/>
            <person name="Xia L.Y."/>
            <person name="Li J."/>
            <person name="Zhao F."/>
            <person name="Cao W.C."/>
        </authorList>
    </citation>
    <scope>NUCLEOTIDE SEQUENCE</scope>
    <source>
        <strain evidence="1">Rmic-2018</strain>
    </source>
</reference>
<gene>
    <name evidence="1" type="ORF">HPB51_028192</name>
</gene>
<keyword evidence="2" id="KW-1185">Reference proteome</keyword>
<dbReference type="VEuPathDB" id="VectorBase:LOC119186270"/>
<dbReference type="Proteomes" id="UP000821866">
    <property type="component" value="Unassembled WGS sequence"/>
</dbReference>
<protein>
    <submittedName>
        <fullName evidence="1">Uncharacterized protein</fullName>
    </submittedName>
</protein>
<dbReference type="InterPro" id="IPR023252">
    <property type="entry name" value="Aurora_borealis_protein"/>
</dbReference>
<accession>A0A9J6CXN1</accession>
<reference evidence="1" key="2">
    <citation type="submission" date="2021-09" db="EMBL/GenBank/DDBJ databases">
        <authorList>
            <person name="Jia N."/>
            <person name="Wang J."/>
            <person name="Shi W."/>
            <person name="Du L."/>
            <person name="Sun Y."/>
            <person name="Zhan W."/>
            <person name="Jiang J."/>
            <person name="Wang Q."/>
            <person name="Zhang B."/>
            <person name="Ji P."/>
            <person name="Sakyi L.B."/>
            <person name="Cui X."/>
            <person name="Yuan T."/>
            <person name="Jiang B."/>
            <person name="Yang W."/>
            <person name="Lam T.T.-Y."/>
            <person name="Chang Q."/>
            <person name="Ding S."/>
            <person name="Wang X."/>
            <person name="Zhu J."/>
            <person name="Ruan X."/>
            <person name="Zhao L."/>
            <person name="Wei J."/>
            <person name="Que T."/>
            <person name="Du C."/>
            <person name="Cheng J."/>
            <person name="Dai P."/>
            <person name="Han X."/>
            <person name="Huang E."/>
            <person name="Gao Y."/>
            <person name="Liu J."/>
            <person name="Shao H."/>
            <person name="Ye R."/>
            <person name="Li L."/>
            <person name="Wei W."/>
            <person name="Wang X."/>
            <person name="Wang C."/>
            <person name="Huo Q."/>
            <person name="Li W."/>
            <person name="Guo W."/>
            <person name="Chen H."/>
            <person name="Chen S."/>
            <person name="Zhou L."/>
            <person name="Zhou L."/>
            <person name="Ni X."/>
            <person name="Tian J."/>
            <person name="Zhou Y."/>
            <person name="Sheng Y."/>
            <person name="Liu T."/>
            <person name="Pan Y."/>
            <person name="Xia L."/>
            <person name="Li J."/>
            <person name="Zhao F."/>
            <person name="Cao W."/>
        </authorList>
    </citation>
    <scope>NUCLEOTIDE SEQUENCE</scope>
    <source>
        <strain evidence="1">Rmic-2018</strain>
        <tissue evidence="1">Larvae</tissue>
    </source>
</reference>
<dbReference type="AlphaFoldDB" id="A0A9J6CXN1"/>
<organism evidence="1 2">
    <name type="scientific">Rhipicephalus microplus</name>
    <name type="common">Cattle tick</name>
    <name type="synonym">Boophilus microplus</name>
    <dbReference type="NCBI Taxonomy" id="6941"/>
    <lineage>
        <taxon>Eukaryota</taxon>
        <taxon>Metazoa</taxon>
        <taxon>Ecdysozoa</taxon>
        <taxon>Arthropoda</taxon>
        <taxon>Chelicerata</taxon>
        <taxon>Arachnida</taxon>
        <taxon>Acari</taxon>
        <taxon>Parasitiformes</taxon>
        <taxon>Ixodida</taxon>
        <taxon>Ixodoidea</taxon>
        <taxon>Ixodidae</taxon>
        <taxon>Rhipicephalinae</taxon>
        <taxon>Rhipicephalus</taxon>
        <taxon>Boophilus</taxon>
    </lineage>
</organism>
<proteinExistence type="predicted"/>
<dbReference type="Pfam" id="PF15280">
    <property type="entry name" value="BORA_N"/>
    <property type="match status" value="1"/>
</dbReference>
<comment type="caution">
    <text evidence="1">The sequence shown here is derived from an EMBL/GenBank/DDBJ whole genome shotgun (WGS) entry which is preliminary data.</text>
</comment>
<evidence type="ECO:0000313" key="1">
    <source>
        <dbReference type="EMBL" id="KAH7952645.1"/>
    </source>
</evidence>
<sequence length="117" mass="13273">MAELFPVNIDEEELNSVQPEESYDPFEEQLQQAIDLFFSSPQIVPSPSEPLLRGWSATRAVVGENTGMKTGRELHRATVWSRATPSELPEVDLCTVSRNTVENRQTDHEEITSRRIC</sequence>
<evidence type="ECO:0000313" key="2">
    <source>
        <dbReference type="Proteomes" id="UP000821866"/>
    </source>
</evidence>